<dbReference type="PANTHER" id="PTHR36206:SF12">
    <property type="entry name" value="ASPERCRYPTIN BIOSYNTHESIS CLUSTER-SPECIFIC TRANSCRIPTION REGULATOR ATNN-RELATED"/>
    <property type="match status" value="1"/>
</dbReference>
<dbReference type="Pfam" id="PF11951">
    <property type="entry name" value="Fungal_trans_2"/>
    <property type="match status" value="1"/>
</dbReference>
<keyword evidence="4" id="KW-0238">DNA-binding</keyword>
<keyword evidence="5" id="KW-0804">Transcription</keyword>
<dbReference type="InterPro" id="IPR021858">
    <property type="entry name" value="Fun_TF"/>
</dbReference>
<dbReference type="SUPFAM" id="SSF57701">
    <property type="entry name" value="Zn2/Cys6 DNA-binding domain"/>
    <property type="match status" value="1"/>
</dbReference>
<keyword evidence="6" id="KW-0539">Nucleus</keyword>
<feature type="non-terminal residue" evidence="8">
    <location>
        <position position="1"/>
    </location>
</feature>
<comment type="caution">
    <text evidence="8">The sequence shown here is derived from an EMBL/GenBank/DDBJ whole genome shotgun (WGS) entry which is preliminary data.</text>
</comment>
<evidence type="ECO:0000256" key="2">
    <source>
        <dbReference type="ARBA" id="ARBA00022833"/>
    </source>
</evidence>
<dbReference type="CDD" id="cd00067">
    <property type="entry name" value="GAL4"/>
    <property type="match status" value="1"/>
</dbReference>
<reference evidence="8 9" key="1">
    <citation type="submission" date="2016-10" db="EMBL/GenBank/DDBJ databases">
        <title>The genome sequence of Colletotrichum fioriniae PJ7.</title>
        <authorList>
            <person name="Baroncelli R."/>
        </authorList>
    </citation>
    <scope>NUCLEOTIDE SEQUENCE [LARGE SCALE GENOMIC DNA]</scope>
    <source>
        <strain evidence="8">Col 31</strain>
    </source>
</reference>
<protein>
    <submittedName>
        <fullName evidence="8">C6 zinc finger domain-containing protein</fullName>
    </submittedName>
</protein>
<keyword evidence="9" id="KW-1185">Reference proteome</keyword>
<evidence type="ECO:0000313" key="9">
    <source>
        <dbReference type="Proteomes" id="UP001239795"/>
    </source>
</evidence>
<dbReference type="PANTHER" id="PTHR36206">
    <property type="entry name" value="ASPERCRYPTIN BIOSYNTHESIS CLUSTER-SPECIFIC TRANSCRIPTION REGULATOR ATNN-RELATED"/>
    <property type="match status" value="1"/>
</dbReference>
<dbReference type="Proteomes" id="UP001239795">
    <property type="component" value="Unassembled WGS sequence"/>
</dbReference>
<evidence type="ECO:0000313" key="8">
    <source>
        <dbReference type="EMBL" id="KAK1449310.1"/>
    </source>
</evidence>
<evidence type="ECO:0000256" key="3">
    <source>
        <dbReference type="ARBA" id="ARBA00023015"/>
    </source>
</evidence>
<feature type="region of interest" description="Disordered" evidence="7">
    <location>
        <begin position="170"/>
        <end position="195"/>
    </location>
</feature>
<feature type="compositionally biased region" description="Low complexity" evidence="7">
    <location>
        <begin position="182"/>
        <end position="191"/>
    </location>
</feature>
<dbReference type="AlphaFoldDB" id="A0AAI9XHM2"/>
<dbReference type="EMBL" id="MLGG01000068">
    <property type="protein sequence ID" value="KAK1449310.1"/>
    <property type="molecule type" value="Genomic_DNA"/>
</dbReference>
<evidence type="ECO:0000256" key="1">
    <source>
        <dbReference type="ARBA" id="ARBA00022723"/>
    </source>
</evidence>
<sequence>SVFDTLALYSGRRPNAPILASVSPVLVPAPAQPDFRESLTPNGVRSTEFSIRRPISGYLALLPVNPMRLDTLAYTITHTTQPKPTMSLDTSIPGTGVFSVVPAPKKPKRTRASASKVRTGCLTWFVTTLMPLSPAANKYSLLRARHVKCDEAKPFCKRCSKDKHKCDGYPTSLPSKRPSPASSCSTRSIPPSRRRSINSVMQLSPPVDWDVSGTTLERLMFHHVNRCTVPDFGTATPLAKLWSNYILPLGYYSDSVKHAIIALGVAHRGFLENPYFDEQPSESALAFNDLAVRHYRKAVSETIQIMADPSPVNIRITLICCLVFVCYEIVRGQYDKAIQHLRAGSKVLESLHQAAILNQRDPSSLSAYDRQLADTVKKHFDQLCDITTMFTCVGMDTSMLIEDEVVPDLSYFTQPEPEDERNTPFENVSEARHRLHFVELTFSDAFEDSWFCESDNCWHSGPSACITPEPPQEVQDQQKAAWEEATRLFDIWCCRFDLLQESLPDVLEPADLNELKALRFSRKSWEIFNAQEGPCAMKNSNMAELHGLVDMAEEVVASREGLPRPMFALAADIVPSLAYICAFCDNVDLERRIVDVLRGMKRREGMWDSRELANLYDLVIQAKTGNQWKEEYNWETLPSLARMMANMSLSGSGDRAGPPSPLALL</sequence>
<dbReference type="GO" id="GO:0003677">
    <property type="term" value="F:DNA binding"/>
    <property type="evidence" value="ECO:0007669"/>
    <property type="project" value="UniProtKB-KW"/>
</dbReference>
<evidence type="ECO:0000256" key="6">
    <source>
        <dbReference type="ARBA" id="ARBA00023242"/>
    </source>
</evidence>
<dbReference type="InterPro" id="IPR001138">
    <property type="entry name" value="Zn2Cys6_DnaBD"/>
</dbReference>
<dbReference type="GO" id="GO:0000981">
    <property type="term" value="F:DNA-binding transcription factor activity, RNA polymerase II-specific"/>
    <property type="evidence" value="ECO:0007669"/>
    <property type="project" value="InterPro"/>
</dbReference>
<evidence type="ECO:0000256" key="4">
    <source>
        <dbReference type="ARBA" id="ARBA00023125"/>
    </source>
</evidence>
<evidence type="ECO:0000256" key="7">
    <source>
        <dbReference type="SAM" id="MobiDB-lite"/>
    </source>
</evidence>
<dbReference type="GO" id="GO:0008270">
    <property type="term" value="F:zinc ion binding"/>
    <property type="evidence" value="ECO:0007669"/>
    <property type="project" value="InterPro"/>
</dbReference>
<gene>
    <name evidence="8" type="ORF">CMEL01_08625</name>
</gene>
<keyword evidence="3" id="KW-0805">Transcription regulation</keyword>
<organism evidence="8 9">
    <name type="scientific">Colletotrichum melonis</name>
    <dbReference type="NCBI Taxonomy" id="1209925"/>
    <lineage>
        <taxon>Eukaryota</taxon>
        <taxon>Fungi</taxon>
        <taxon>Dikarya</taxon>
        <taxon>Ascomycota</taxon>
        <taxon>Pezizomycotina</taxon>
        <taxon>Sordariomycetes</taxon>
        <taxon>Hypocreomycetidae</taxon>
        <taxon>Glomerellales</taxon>
        <taxon>Glomerellaceae</taxon>
        <taxon>Colletotrichum</taxon>
        <taxon>Colletotrichum acutatum species complex</taxon>
    </lineage>
</organism>
<keyword evidence="1" id="KW-0479">Metal-binding</keyword>
<dbReference type="InterPro" id="IPR052360">
    <property type="entry name" value="Transcr_Regulatory_Proteins"/>
</dbReference>
<proteinExistence type="predicted"/>
<evidence type="ECO:0000256" key="5">
    <source>
        <dbReference type="ARBA" id="ARBA00023163"/>
    </source>
</evidence>
<keyword evidence="2" id="KW-0862">Zinc</keyword>
<accession>A0AAI9XHM2</accession>
<dbReference type="InterPro" id="IPR036864">
    <property type="entry name" value="Zn2-C6_fun-type_DNA-bd_sf"/>
</dbReference>
<name>A0AAI9XHM2_9PEZI</name>